<reference evidence="2" key="1">
    <citation type="journal article" date="2019" name="Int. J. Syst. Evol. Microbiol.">
        <title>The Global Catalogue of Microorganisms (GCM) 10K type strain sequencing project: providing services to taxonomists for standard genome sequencing and annotation.</title>
        <authorList>
            <consortium name="The Broad Institute Genomics Platform"/>
            <consortium name="The Broad Institute Genome Sequencing Center for Infectious Disease"/>
            <person name="Wu L."/>
            <person name="Ma J."/>
        </authorList>
    </citation>
    <scope>NUCLEOTIDE SEQUENCE [LARGE SCALE GENOMIC DNA]</scope>
    <source>
        <strain evidence="2">CGMCC 1.12471</strain>
    </source>
</reference>
<dbReference type="Proteomes" id="UP001597347">
    <property type="component" value="Unassembled WGS sequence"/>
</dbReference>
<evidence type="ECO:0000313" key="1">
    <source>
        <dbReference type="EMBL" id="MFD1722419.1"/>
    </source>
</evidence>
<accession>A0ABW4LGX4</accession>
<dbReference type="EMBL" id="JBHUEA010000020">
    <property type="protein sequence ID" value="MFD1722419.1"/>
    <property type="molecule type" value="Genomic_DNA"/>
</dbReference>
<proteinExistence type="predicted"/>
<comment type="caution">
    <text evidence="1">The sequence shown here is derived from an EMBL/GenBank/DDBJ whole genome shotgun (WGS) entry which is preliminary data.</text>
</comment>
<organism evidence="1 2">
    <name type="scientific">Amnibacterium endophyticum</name>
    <dbReference type="NCBI Taxonomy" id="2109337"/>
    <lineage>
        <taxon>Bacteria</taxon>
        <taxon>Bacillati</taxon>
        <taxon>Actinomycetota</taxon>
        <taxon>Actinomycetes</taxon>
        <taxon>Micrococcales</taxon>
        <taxon>Microbacteriaceae</taxon>
        <taxon>Amnibacterium</taxon>
    </lineage>
</organism>
<gene>
    <name evidence="1" type="ORF">ACFSBI_12750</name>
</gene>
<sequence>MSESAPLDSEERSRRLNLLLDTIPKDGSRATFAQIQSFLASQGVRLSQARWTYLVRGGRGYERINGERALMTAIAAFFQIDPSYLLDRAGPVPEALEQQLELLRQVRLREVRLYATRKLGGVSPDTLEELNRILRDSETD</sequence>
<dbReference type="RefSeq" id="WP_377935498.1">
    <property type="nucleotide sequence ID" value="NZ_JBHUEA010000020.1"/>
</dbReference>
<dbReference type="Gene3D" id="1.10.260.40">
    <property type="entry name" value="lambda repressor-like DNA-binding domains"/>
    <property type="match status" value="1"/>
</dbReference>
<evidence type="ECO:0008006" key="3">
    <source>
        <dbReference type="Google" id="ProtNLM"/>
    </source>
</evidence>
<name>A0ABW4LGX4_9MICO</name>
<dbReference type="InterPro" id="IPR010982">
    <property type="entry name" value="Lambda_DNA-bd_dom_sf"/>
</dbReference>
<keyword evidence="2" id="KW-1185">Reference proteome</keyword>
<protein>
    <recommendedName>
        <fullName evidence="3">XRE family transcriptional regulator</fullName>
    </recommendedName>
</protein>
<evidence type="ECO:0000313" key="2">
    <source>
        <dbReference type="Proteomes" id="UP001597347"/>
    </source>
</evidence>